<dbReference type="PANTHER" id="PTHR42912">
    <property type="entry name" value="METHYLTRANSFERASE"/>
    <property type="match status" value="1"/>
</dbReference>
<dbReference type="Pfam" id="PF13489">
    <property type="entry name" value="Methyltransf_23"/>
    <property type="match status" value="1"/>
</dbReference>
<keyword evidence="2" id="KW-1133">Transmembrane helix</keyword>
<dbReference type="SUPFAM" id="SSF53335">
    <property type="entry name" value="S-adenosyl-L-methionine-dependent methyltransferases"/>
    <property type="match status" value="1"/>
</dbReference>
<dbReference type="PANTHER" id="PTHR42912:SF83">
    <property type="entry name" value="METHYLTRANSFERASE TYPE 11 DOMAIN-CONTAINING PROTEIN"/>
    <property type="match status" value="1"/>
</dbReference>
<dbReference type="GO" id="GO:0008168">
    <property type="term" value="F:methyltransferase activity"/>
    <property type="evidence" value="ECO:0007669"/>
    <property type="project" value="TreeGrafter"/>
</dbReference>
<keyword evidence="4" id="KW-1185">Reference proteome</keyword>
<protein>
    <recommendedName>
        <fullName evidence="5">S-adenosyl-L-methionine-dependent methyltransferase</fullName>
    </recommendedName>
</protein>
<evidence type="ECO:0000256" key="1">
    <source>
        <dbReference type="SAM" id="MobiDB-lite"/>
    </source>
</evidence>
<keyword evidence="2" id="KW-0812">Transmembrane</keyword>
<dbReference type="EMBL" id="JASNWA010000011">
    <property type="protein sequence ID" value="KAK3167434.1"/>
    <property type="molecule type" value="Genomic_DNA"/>
</dbReference>
<dbReference type="AlphaFoldDB" id="A0AAD9YWU8"/>
<evidence type="ECO:0000256" key="2">
    <source>
        <dbReference type="SAM" id="Phobius"/>
    </source>
</evidence>
<evidence type="ECO:0008006" key="5">
    <source>
        <dbReference type="Google" id="ProtNLM"/>
    </source>
</evidence>
<dbReference type="Gene3D" id="3.40.50.150">
    <property type="entry name" value="Vaccinia Virus protein VP39"/>
    <property type="match status" value="1"/>
</dbReference>
<gene>
    <name evidence="3" type="ORF">OEA41_010561</name>
</gene>
<dbReference type="InterPro" id="IPR029063">
    <property type="entry name" value="SAM-dependent_MTases_sf"/>
</dbReference>
<comment type="caution">
    <text evidence="3">The sequence shown here is derived from an EMBL/GenBank/DDBJ whole genome shotgun (WGS) entry which is preliminary data.</text>
</comment>
<name>A0AAD9YWU8_9LECA</name>
<dbReference type="Proteomes" id="UP001276659">
    <property type="component" value="Unassembled WGS sequence"/>
</dbReference>
<feature type="transmembrane region" description="Helical" evidence="2">
    <location>
        <begin position="39"/>
        <end position="63"/>
    </location>
</feature>
<accession>A0AAD9YWU8</accession>
<proteinExistence type="predicted"/>
<feature type="region of interest" description="Disordered" evidence="1">
    <location>
        <begin position="1"/>
        <end position="32"/>
    </location>
</feature>
<feature type="compositionally biased region" description="Basic and acidic residues" evidence="1">
    <location>
        <begin position="295"/>
        <end position="310"/>
    </location>
</feature>
<keyword evidence="2" id="KW-0472">Membrane</keyword>
<reference evidence="3" key="1">
    <citation type="submission" date="2022-11" db="EMBL/GenBank/DDBJ databases">
        <title>Chromosomal genome sequence assembly and mating type (MAT) locus characterization of the leprose asexual lichenized fungus Lepraria neglecta (Nyl.) Erichsen.</title>
        <authorList>
            <person name="Allen J.L."/>
            <person name="Pfeffer B."/>
        </authorList>
    </citation>
    <scope>NUCLEOTIDE SEQUENCE</scope>
    <source>
        <strain evidence="3">Allen 5258</strain>
    </source>
</reference>
<evidence type="ECO:0000313" key="4">
    <source>
        <dbReference type="Proteomes" id="UP001276659"/>
    </source>
</evidence>
<evidence type="ECO:0000313" key="3">
    <source>
        <dbReference type="EMBL" id="KAK3167434.1"/>
    </source>
</evidence>
<sequence length="318" mass="35362">MSKLQASPIAKALPYKPPPSRPGKASSLRLPPKPRRKGIWTACGLFLGGIAAYGAFLCATLVLEPDYPLPEKDADLSSRYDGRAEHFDKDLSIFEETFGVNALRKRLAEQARGHVLEVSAGTGRNSAYYDLEKVKGLTFVDQSGAMIEVARKKWNMLHPEYRNCSFYTQSTTDPLPATTVPKAGFTTVLQTMGICSTPNPAATLSHLGTLVDPAEGRILLLEHGRSGYRFVNWVLDKSAARHANKHGCWPNRDVRKVLEESGLVVEKIKVSQFGTLYYIEARPVRQIEARKRAESKIEMRKRAQSEDKTKGAKRWFGG</sequence>
<feature type="region of interest" description="Disordered" evidence="1">
    <location>
        <begin position="295"/>
        <end position="318"/>
    </location>
</feature>
<dbReference type="InterPro" id="IPR050508">
    <property type="entry name" value="Methyltransf_Superfamily"/>
</dbReference>
<organism evidence="3 4">
    <name type="scientific">Lepraria neglecta</name>
    <dbReference type="NCBI Taxonomy" id="209136"/>
    <lineage>
        <taxon>Eukaryota</taxon>
        <taxon>Fungi</taxon>
        <taxon>Dikarya</taxon>
        <taxon>Ascomycota</taxon>
        <taxon>Pezizomycotina</taxon>
        <taxon>Lecanoromycetes</taxon>
        <taxon>OSLEUM clade</taxon>
        <taxon>Lecanoromycetidae</taxon>
        <taxon>Lecanorales</taxon>
        <taxon>Lecanorineae</taxon>
        <taxon>Stereocaulaceae</taxon>
        <taxon>Lepraria</taxon>
    </lineage>
</organism>